<feature type="compositionally biased region" description="Polar residues" evidence="1">
    <location>
        <begin position="661"/>
        <end position="670"/>
    </location>
</feature>
<feature type="compositionally biased region" description="Polar residues" evidence="1">
    <location>
        <begin position="1003"/>
        <end position="1012"/>
    </location>
</feature>
<comment type="caution">
    <text evidence="3">The sequence shown here is derived from an EMBL/GenBank/DDBJ whole genome shotgun (WGS) entry which is preliminary data.</text>
</comment>
<name>A0AAN7TJE0_9PEZI</name>
<feature type="region of interest" description="Disordered" evidence="1">
    <location>
        <begin position="636"/>
        <end position="821"/>
    </location>
</feature>
<feature type="compositionally biased region" description="Basic and acidic residues" evidence="1">
    <location>
        <begin position="302"/>
        <end position="312"/>
    </location>
</feature>
<dbReference type="InterPro" id="IPR057678">
    <property type="entry name" value="DUF7918"/>
</dbReference>
<sequence>MPTLNHIKCSVELVANKVQLKEYGTKYSDRAVETFIAVPQSDLPFVVRLQSEGYIAPGLSAFVFIDGEYHSNRNKLNLKLPNEAIDPCESVVDFTFRQKEDKDSDGNFIGRPWTFAKLKTSNPDQAAASNQSFLKNVGTIEVVVLRCIGDGAKVETTTAPVTQSRRTSNPKAAPSAASSQNFGGMMGLFDGTGDEPSIVSPVQAITSYDGGYDEPQPIIDYDNPSDLVAQQIASMPGPKEKNPPGMAWHPVKLEWRPLMEVLQALQEQAAAAGVAPDDRSVVYQRLDAGTLRAHNRNDSYSVREDRPYHMGDDISYDPPATLHDDDLPNENGINEFLGEYSGKDQIDGTTVSNYYNNPASPNKADYTSGHFGAEGNTTGQTGPGQDMAPDAAHQQQMYDDQYASKPQAGQQQQPMPQQPMPQQRQTASPQDQMPTVPIWPAPLPAKLYLPSAEGGVGYAPSEYPMMLKEVQEEVARNCLKVKQLLAQIQSLPSGHSQIEPMEKEVFARGAHIEAMSALAVSLKQIVAQLEAYYMAAEVAQQYQRTGQDPIVNQSQAPAPAHASNLQQGFRQVGTGVVNGGQVKNTNSQPQAYDRSRQDRQPTTNGSCDQGGPGGKPASVTGGWSDFERNYAEQAYPRPKNWSAGGNGGEASAHGNHKDSANNRNRQNNSDGWADDNGKSSANGWHDPNQNNAGGWANENDKPASVANTKSSAADGQWGRNNDAKDEWGANNNTYDQWATKSSSDKKQAADAWATSSSKQHNNADRRSSVKSASAQTGGYTSTNTPGPVSKEYWSKWQQAPKPAGHSDQGGTKKPETARTPYQYAENPLPTVAEEKISGSVSFAVQAGKGAAYTHARRRPVYLDSMAKPYAVFSFKYRSVKTLAKLVPKYDVVAETKATLKKAEMENLRSLPKNELVERLLRMQVSGKEQGATHDSTFERCSQRAEGWQQAESTKSKVDDWNPATNDKSVSKGWGVASNHSGSQKVSNHDRDNAQESGSKKGSSDGWNHVQQASSKKSSVKNDWDNTPANGGGWDGKSEVYDTIKPVENVQNDWHPVSPQPAQATGWVDSMPQQNKKSEDWEYINRLADQALNGQKQGSVAPSTTGWGSFFDVHPMNGNPNYLVTGNLNDQAQQDVNAGKAGNTVNTDVYPRTANTNVYPQAGNTNAYPQAGNMTAALSGGLGGDATARAGRKAARGAGANGTGQGIAGNAGQGGQVCGGGGSTVHLGGYVSGALGKYPAGFGQRGKEQDLMEKYKDGSKDLNDQAAW</sequence>
<feature type="compositionally biased region" description="Low complexity" evidence="1">
    <location>
        <begin position="406"/>
        <end position="425"/>
    </location>
</feature>
<organism evidence="3 4">
    <name type="scientific">Meristemomyces frigidus</name>
    <dbReference type="NCBI Taxonomy" id="1508187"/>
    <lineage>
        <taxon>Eukaryota</taxon>
        <taxon>Fungi</taxon>
        <taxon>Dikarya</taxon>
        <taxon>Ascomycota</taxon>
        <taxon>Pezizomycotina</taxon>
        <taxon>Dothideomycetes</taxon>
        <taxon>Dothideomycetidae</taxon>
        <taxon>Mycosphaerellales</taxon>
        <taxon>Teratosphaeriaceae</taxon>
        <taxon>Meristemomyces</taxon>
    </lineage>
</organism>
<dbReference type="Proteomes" id="UP001310890">
    <property type="component" value="Unassembled WGS sequence"/>
</dbReference>
<feature type="compositionally biased region" description="Polar residues" evidence="1">
    <location>
        <begin position="729"/>
        <end position="741"/>
    </location>
</feature>
<feature type="domain" description="DUF7918" evidence="2">
    <location>
        <begin position="10"/>
        <end position="159"/>
    </location>
</feature>
<dbReference type="EMBL" id="JAVRRL010000152">
    <property type="protein sequence ID" value="KAK5105811.1"/>
    <property type="molecule type" value="Genomic_DNA"/>
</dbReference>
<evidence type="ECO:0000256" key="1">
    <source>
        <dbReference type="SAM" id="MobiDB-lite"/>
    </source>
</evidence>
<evidence type="ECO:0000313" key="3">
    <source>
        <dbReference type="EMBL" id="KAK5105811.1"/>
    </source>
</evidence>
<dbReference type="AlphaFoldDB" id="A0AAN7TJE0"/>
<feature type="region of interest" description="Disordered" evidence="1">
    <location>
        <begin position="575"/>
        <end position="623"/>
    </location>
</feature>
<feature type="region of interest" description="Disordered" evidence="1">
    <location>
        <begin position="155"/>
        <end position="179"/>
    </location>
</feature>
<reference evidence="3" key="1">
    <citation type="submission" date="2023-08" db="EMBL/GenBank/DDBJ databases">
        <title>Black Yeasts Isolated from many extreme environments.</title>
        <authorList>
            <person name="Coleine C."/>
            <person name="Stajich J.E."/>
            <person name="Selbmann L."/>
        </authorList>
    </citation>
    <scope>NUCLEOTIDE SEQUENCE</scope>
    <source>
        <strain evidence="3">CCFEE 5401</strain>
    </source>
</reference>
<feature type="compositionally biased region" description="Low complexity" evidence="1">
    <location>
        <begin position="575"/>
        <end position="586"/>
    </location>
</feature>
<accession>A0AAN7TJE0</accession>
<dbReference type="Pfam" id="PF25534">
    <property type="entry name" value="DUF7918"/>
    <property type="match status" value="1"/>
</dbReference>
<evidence type="ECO:0000259" key="2">
    <source>
        <dbReference type="Pfam" id="PF25534"/>
    </source>
</evidence>
<feature type="compositionally biased region" description="Polar residues" evidence="1">
    <location>
        <begin position="769"/>
        <end position="786"/>
    </location>
</feature>
<feature type="compositionally biased region" description="Low complexity" evidence="1">
    <location>
        <begin position="169"/>
        <end position="179"/>
    </location>
</feature>
<evidence type="ECO:0000313" key="4">
    <source>
        <dbReference type="Proteomes" id="UP001310890"/>
    </source>
</evidence>
<proteinExistence type="predicted"/>
<feature type="region of interest" description="Disordered" evidence="1">
    <location>
        <begin position="302"/>
        <end position="437"/>
    </location>
</feature>
<gene>
    <name evidence="3" type="ORF">LTR62_002134</name>
</gene>
<protein>
    <recommendedName>
        <fullName evidence="2">DUF7918 domain-containing protein</fullName>
    </recommendedName>
</protein>
<feature type="compositionally biased region" description="Polar residues" evidence="1">
    <location>
        <begin position="678"/>
        <end position="692"/>
    </location>
</feature>
<feature type="compositionally biased region" description="Polar residues" evidence="1">
    <location>
        <begin position="347"/>
        <end position="360"/>
    </location>
</feature>
<feature type="compositionally biased region" description="Polar residues" evidence="1">
    <location>
        <begin position="155"/>
        <end position="167"/>
    </location>
</feature>
<feature type="region of interest" description="Disordered" evidence="1">
    <location>
        <begin position="925"/>
        <end position="1037"/>
    </location>
</feature>
<feature type="compositionally biased region" description="Basic and acidic residues" evidence="1">
    <location>
        <begin position="986"/>
        <end position="1002"/>
    </location>
</feature>